<dbReference type="PANTHER" id="PTHR43433">
    <property type="entry name" value="HYDROLASE, ALPHA/BETA FOLD FAMILY PROTEIN"/>
    <property type="match status" value="1"/>
</dbReference>
<dbReference type="InterPro" id="IPR050471">
    <property type="entry name" value="AB_hydrolase"/>
</dbReference>
<evidence type="ECO:0000313" key="3">
    <source>
        <dbReference type="EMBL" id="KAK0546530.1"/>
    </source>
</evidence>
<dbReference type="InterPro" id="IPR029058">
    <property type="entry name" value="AB_hydrolase_fold"/>
</dbReference>
<name>A0AAN6GLV9_9BASI</name>
<dbReference type="InterPro" id="IPR000073">
    <property type="entry name" value="AB_hydrolase_1"/>
</dbReference>
<accession>A0AAN6GLV9</accession>
<dbReference type="Pfam" id="PF00561">
    <property type="entry name" value="Abhydrolase_1"/>
    <property type="match status" value="1"/>
</dbReference>
<proteinExistence type="predicted"/>
<evidence type="ECO:0000313" key="4">
    <source>
        <dbReference type="Proteomes" id="UP001176517"/>
    </source>
</evidence>
<gene>
    <name evidence="3" type="ORF">OC846_005224</name>
</gene>
<feature type="domain" description="AB hydrolase-1" evidence="2">
    <location>
        <begin position="101"/>
        <end position="367"/>
    </location>
</feature>
<dbReference type="EMBL" id="JAPDMZ010000189">
    <property type="protein sequence ID" value="KAK0546530.1"/>
    <property type="molecule type" value="Genomic_DNA"/>
</dbReference>
<organism evidence="3 4">
    <name type="scientific">Tilletia horrida</name>
    <dbReference type="NCBI Taxonomy" id="155126"/>
    <lineage>
        <taxon>Eukaryota</taxon>
        <taxon>Fungi</taxon>
        <taxon>Dikarya</taxon>
        <taxon>Basidiomycota</taxon>
        <taxon>Ustilaginomycotina</taxon>
        <taxon>Exobasidiomycetes</taxon>
        <taxon>Tilletiales</taxon>
        <taxon>Tilletiaceae</taxon>
        <taxon>Tilletia</taxon>
    </lineage>
</organism>
<reference evidence="3" key="1">
    <citation type="journal article" date="2023" name="PhytoFront">
        <title>Draft Genome Resources of Seven Strains of Tilletia horrida, Causal Agent of Kernel Smut of Rice.</title>
        <authorList>
            <person name="Khanal S."/>
            <person name="Antony Babu S."/>
            <person name="Zhou X.G."/>
        </authorList>
    </citation>
    <scope>NUCLEOTIDE SEQUENCE</scope>
    <source>
        <strain evidence="3">TX6</strain>
    </source>
</reference>
<evidence type="ECO:0000256" key="1">
    <source>
        <dbReference type="SAM" id="MobiDB-lite"/>
    </source>
</evidence>
<feature type="region of interest" description="Disordered" evidence="1">
    <location>
        <begin position="39"/>
        <end position="63"/>
    </location>
</feature>
<comment type="caution">
    <text evidence="3">The sequence shown here is derived from an EMBL/GenBank/DDBJ whole genome shotgun (WGS) entry which is preliminary data.</text>
</comment>
<dbReference type="Proteomes" id="UP001176517">
    <property type="component" value="Unassembled WGS sequence"/>
</dbReference>
<protein>
    <recommendedName>
        <fullName evidence="2">AB hydrolase-1 domain-containing protein</fullName>
    </recommendedName>
</protein>
<dbReference type="PANTHER" id="PTHR43433:SF5">
    <property type="entry name" value="AB HYDROLASE-1 DOMAIN-CONTAINING PROTEIN"/>
    <property type="match status" value="1"/>
</dbReference>
<dbReference type="SUPFAM" id="SSF53474">
    <property type="entry name" value="alpha/beta-Hydrolases"/>
    <property type="match status" value="1"/>
</dbReference>
<evidence type="ECO:0000259" key="2">
    <source>
        <dbReference type="Pfam" id="PF00561"/>
    </source>
</evidence>
<dbReference type="AlphaFoldDB" id="A0AAN6GLV9"/>
<sequence length="401" mass="44507">MTATEAIQRDAAVTAAFLPVGAAYAGAPHDLLQQKGAFQLQGGRKPSQRRGPNNEELDPSVFNPATATHIGKHVVPVHPKCSHSKPFKMYYEVHGKGPVKLVFLMGLATSCAGWLAQVEHFSHATNGNTDKYSTLVYDQRGFGSSDVPKGRYRTSDMAYDLLSLLQALRWLDEPRQVHLVGVSMGGMVTLELAKMTPQHFASITLISTTSGQNLGSKSITTGMPPFKGVAAFTDVIVSSILRTKSPRQHLDAMIELLFPDAWLDEAHPDDPQHRSRRECLREMFIFRFRYSRHAPPDGVLRQITAVFTHGVSASELDRINMEIPSITIITGDQDHLVNPKNSDHLAAHLHRARFVKLKDSGHALPLQRAEEINEIIDQTAKLGLDRAQENYWKDRTARSVL</sequence>
<keyword evidence="4" id="KW-1185">Reference proteome</keyword>
<dbReference type="Gene3D" id="3.40.50.1820">
    <property type="entry name" value="alpha/beta hydrolase"/>
    <property type="match status" value="1"/>
</dbReference>